<keyword evidence="3 5" id="KW-0238">DNA-binding</keyword>
<keyword evidence="4" id="KW-0233">DNA recombination</keyword>
<dbReference type="PANTHER" id="PTHR30349:SF64">
    <property type="entry name" value="PROPHAGE INTEGRASE INTD-RELATED"/>
    <property type="match status" value="1"/>
</dbReference>
<dbReference type="Gene3D" id="1.10.150.130">
    <property type="match status" value="1"/>
</dbReference>
<dbReference type="STRING" id="1390249.BHU72_13385"/>
<dbReference type="GO" id="GO:0003677">
    <property type="term" value="F:DNA binding"/>
    <property type="evidence" value="ECO:0007669"/>
    <property type="project" value="UniProtKB-UniRule"/>
</dbReference>
<comment type="caution">
    <text evidence="8">The sequence shown here is derived from an EMBL/GenBank/DDBJ whole genome shotgun (WGS) entry which is preliminary data.</text>
</comment>
<evidence type="ECO:0000313" key="8">
    <source>
        <dbReference type="EMBL" id="OEH86407.1"/>
    </source>
</evidence>
<dbReference type="OrthoDB" id="9801717at2"/>
<gene>
    <name evidence="8" type="ORF">BHU72_13385</name>
</gene>
<dbReference type="Pfam" id="PF02899">
    <property type="entry name" value="Phage_int_SAM_1"/>
    <property type="match status" value="1"/>
</dbReference>
<evidence type="ECO:0000256" key="5">
    <source>
        <dbReference type="PROSITE-ProRule" id="PRU01248"/>
    </source>
</evidence>
<keyword evidence="9" id="KW-1185">Reference proteome</keyword>
<evidence type="ECO:0000256" key="2">
    <source>
        <dbReference type="ARBA" id="ARBA00022908"/>
    </source>
</evidence>
<proteinExistence type="inferred from homology"/>
<dbReference type="InterPro" id="IPR011010">
    <property type="entry name" value="DNA_brk_join_enz"/>
</dbReference>
<reference evidence="8 9" key="1">
    <citation type="submission" date="2016-09" db="EMBL/GenBank/DDBJ databases">
        <title>Desulfuribacillus arsenicus sp. nov., an obligately anaerobic, dissimilatory arsenic- and antimonate-reducing bacterium isolated from anoxic sediments.</title>
        <authorList>
            <person name="Abin C.A."/>
            <person name="Hollibaugh J.T."/>
        </authorList>
    </citation>
    <scope>NUCLEOTIDE SEQUENCE [LARGE SCALE GENOMIC DNA]</scope>
    <source>
        <strain evidence="8 9">MLFW-2</strain>
    </source>
</reference>
<dbReference type="PROSITE" id="PS51898">
    <property type="entry name" value="TYR_RECOMBINASE"/>
    <property type="match status" value="1"/>
</dbReference>
<dbReference type="PANTHER" id="PTHR30349">
    <property type="entry name" value="PHAGE INTEGRASE-RELATED"/>
    <property type="match status" value="1"/>
</dbReference>
<evidence type="ECO:0000256" key="4">
    <source>
        <dbReference type="ARBA" id="ARBA00023172"/>
    </source>
</evidence>
<dbReference type="GO" id="GO:0015074">
    <property type="term" value="P:DNA integration"/>
    <property type="evidence" value="ECO:0007669"/>
    <property type="project" value="UniProtKB-KW"/>
</dbReference>
<dbReference type="AlphaFoldDB" id="A0A1E5L8C2"/>
<evidence type="ECO:0000256" key="1">
    <source>
        <dbReference type="ARBA" id="ARBA00008857"/>
    </source>
</evidence>
<feature type="domain" description="Tyr recombinase" evidence="6">
    <location>
        <begin position="131"/>
        <end position="308"/>
    </location>
</feature>
<dbReference type="Proteomes" id="UP000095255">
    <property type="component" value="Unassembled WGS sequence"/>
</dbReference>
<dbReference type="SUPFAM" id="SSF56349">
    <property type="entry name" value="DNA breaking-rejoining enzymes"/>
    <property type="match status" value="1"/>
</dbReference>
<protein>
    <submittedName>
        <fullName evidence="8">Recombinase XerC</fullName>
    </submittedName>
</protein>
<organism evidence="8 9">
    <name type="scientific">Desulfuribacillus stibiiarsenatis</name>
    <dbReference type="NCBI Taxonomy" id="1390249"/>
    <lineage>
        <taxon>Bacteria</taxon>
        <taxon>Bacillati</taxon>
        <taxon>Bacillota</taxon>
        <taxon>Desulfuribacillia</taxon>
        <taxon>Desulfuribacillales</taxon>
        <taxon>Desulfuribacillaceae</taxon>
        <taxon>Desulfuribacillus</taxon>
    </lineage>
</organism>
<dbReference type="PROSITE" id="PS51900">
    <property type="entry name" value="CB"/>
    <property type="match status" value="1"/>
</dbReference>
<dbReference type="Gene3D" id="1.10.443.10">
    <property type="entry name" value="Intergrase catalytic core"/>
    <property type="match status" value="1"/>
</dbReference>
<dbReference type="InterPro" id="IPR044068">
    <property type="entry name" value="CB"/>
</dbReference>
<accession>A0A1E5L8C2</accession>
<dbReference type="EMBL" id="MJAT01000004">
    <property type="protein sequence ID" value="OEH86407.1"/>
    <property type="molecule type" value="Genomic_DNA"/>
</dbReference>
<feature type="domain" description="Core-binding (CB)" evidence="7">
    <location>
        <begin position="21"/>
        <end position="107"/>
    </location>
</feature>
<evidence type="ECO:0000259" key="6">
    <source>
        <dbReference type="PROSITE" id="PS51898"/>
    </source>
</evidence>
<dbReference type="RefSeq" id="WP_069701194.1">
    <property type="nucleotide sequence ID" value="NZ_MJAT01000004.1"/>
</dbReference>
<dbReference type="GO" id="GO:0006310">
    <property type="term" value="P:DNA recombination"/>
    <property type="evidence" value="ECO:0007669"/>
    <property type="project" value="UniProtKB-KW"/>
</dbReference>
<dbReference type="InterPro" id="IPR013762">
    <property type="entry name" value="Integrase-like_cat_sf"/>
</dbReference>
<comment type="similarity">
    <text evidence="1">Belongs to the 'phage' integrase family.</text>
</comment>
<name>A0A1E5L8C2_9FIRM</name>
<dbReference type="InterPro" id="IPR004107">
    <property type="entry name" value="Integrase_SAM-like_N"/>
</dbReference>
<evidence type="ECO:0000313" key="9">
    <source>
        <dbReference type="Proteomes" id="UP000095255"/>
    </source>
</evidence>
<keyword evidence="2" id="KW-0229">DNA integration</keyword>
<dbReference type="Pfam" id="PF00589">
    <property type="entry name" value="Phage_integrase"/>
    <property type="match status" value="1"/>
</dbReference>
<sequence length="320" mass="37370">MSIYQHFQDSQIKVIMNSDSFSDEQIINIFLLSRPWSQNTLRNYKRSIDEFRFFIGFKALHLITWKELELYKLSLMNGIHTKSKKPLSPATVANRIAPIRSLYKWGSDLNIGFFQKNPTTCLQIPKVPINSKHHYLTIRETKMLLLELKKQSNRDYLIGLILILLGLRVSELLSICWDHFYFDASDTLIWLRIVNGKGGKQREVKVPRKLWDLLNEHLVSLSKYSGQTKATLFSLSVRQVERIIQNARDKCTFDKKVTPHWLRHTHATLALAQGANLKHVQENLGHEQINTTQRYLHNIDPLKKESPDYVNDCLKEFLNS</sequence>
<evidence type="ECO:0000259" key="7">
    <source>
        <dbReference type="PROSITE" id="PS51900"/>
    </source>
</evidence>
<evidence type="ECO:0000256" key="3">
    <source>
        <dbReference type="ARBA" id="ARBA00023125"/>
    </source>
</evidence>
<dbReference type="InterPro" id="IPR050090">
    <property type="entry name" value="Tyrosine_recombinase_XerCD"/>
</dbReference>
<dbReference type="InterPro" id="IPR010998">
    <property type="entry name" value="Integrase_recombinase_N"/>
</dbReference>
<dbReference type="InterPro" id="IPR002104">
    <property type="entry name" value="Integrase_catalytic"/>
</dbReference>